<organism evidence="1 2">
    <name type="scientific">Portunus trituberculatus</name>
    <name type="common">Swimming crab</name>
    <name type="synonym">Neptunus trituberculatus</name>
    <dbReference type="NCBI Taxonomy" id="210409"/>
    <lineage>
        <taxon>Eukaryota</taxon>
        <taxon>Metazoa</taxon>
        <taxon>Ecdysozoa</taxon>
        <taxon>Arthropoda</taxon>
        <taxon>Crustacea</taxon>
        <taxon>Multicrustacea</taxon>
        <taxon>Malacostraca</taxon>
        <taxon>Eumalacostraca</taxon>
        <taxon>Eucarida</taxon>
        <taxon>Decapoda</taxon>
        <taxon>Pleocyemata</taxon>
        <taxon>Brachyura</taxon>
        <taxon>Eubrachyura</taxon>
        <taxon>Portunoidea</taxon>
        <taxon>Portunidae</taxon>
        <taxon>Portuninae</taxon>
        <taxon>Portunus</taxon>
    </lineage>
</organism>
<accession>A0A5B7IKF5</accession>
<name>A0A5B7IKF5_PORTR</name>
<evidence type="ECO:0000313" key="2">
    <source>
        <dbReference type="Proteomes" id="UP000324222"/>
    </source>
</evidence>
<reference evidence="1 2" key="1">
    <citation type="submission" date="2019-05" db="EMBL/GenBank/DDBJ databases">
        <title>Another draft genome of Portunus trituberculatus and its Hox gene families provides insights of decapod evolution.</title>
        <authorList>
            <person name="Jeong J.-H."/>
            <person name="Song I."/>
            <person name="Kim S."/>
            <person name="Choi T."/>
            <person name="Kim D."/>
            <person name="Ryu S."/>
            <person name="Kim W."/>
        </authorList>
    </citation>
    <scope>NUCLEOTIDE SEQUENCE [LARGE SCALE GENOMIC DNA]</scope>
    <source>
        <tissue evidence="1">Muscle</tissue>
    </source>
</reference>
<evidence type="ECO:0000313" key="1">
    <source>
        <dbReference type="EMBL" id="MPC82833.1"/>
    </source>
</evidence>
<dbReference type="EMBL" id="VSRR010060869">
    <property type="protein sequence ID" value="MPC82833.1"/>
    <property type="molecule type" value="Genomic_DNA"/>
</dbReference>
<dbReference type="Proteomes" id="UP000324222">
    <property type="component" value="Unassembled WGS sequence"/>
</dbReference>
<gene>
    <name evidence="1" type="ORF">E2C01_077519</name>
</gene>
<sequence length="93" mass="10363">MRWLDRGVVISSLHCVSSRNGRVLIVCLEQNIICHIATLRIISVKVWLKSNEGRLIDEETCQGDGGSLALTCVRLPVKVTLISGPDRCRSKIY</sequence>
<protein>
    <submittedName>
        <fullName evidence="1">Uncharacterized protein</fullName>
    </submittedName>
</protein>
<keyword evidence="2" id="KW-1185">Reference proteome</keyword>
<proteinExistence type="predicted"/>
<comment type="caution">
    <text evidence="1">The sequence shown here is derived from an EMBL/GenBank/DDBJ whole genome shotgun (WGS) entry which is preliminary data.</text>
</comment>
<dbReference type="AlphaFoldDB" id="A0A5B7IKF5"/>